<reference evidence="2" key="1">
    <citation type="submission" date="2021-10" db="EMBL/GenBank/DDBJ databases">
        <title>Melipona bicolor Genome sequencing and assembly.</title>
        <authorList>
            <person name="Araujo N.S."/>
            <person name="Arias M.C."/>
        </authorList>
    </citation>
    <scope>NUCLEOTIDE SEQUENCE</scope>
    <source>
        <strain evidence="2">USP_2M_L1-L4_2017</strain>
        <tissue evidence="2">Whole body</tissue>
    </source>
</reference>
<accession>A0AA40G022</accession>
<evidence type="ECO:0000313" key="2">
    <source>
        <dbReference type="EMBL" id="KAK1128056.1"/>
    </source>
</evidence>
<organism evidence="2 3">
    <name type="scientific">Melipona bicolor</name>
    <dbReference type="NCBI Taxonomy" id="60889"/>
    <lineage>
        <taxon>Eukaryota</taxon>
        <taxon>Metazoa</taxon>
        <taxon>Ecdysozoa</taxon>
        <taxon>Arthropoda</taxon>
        <taxon>Hexapoda</taxon>
        <taxon>Insecta</taxon>
        <taxon>Pterygota</taxon>
        <taxon>Neoptera</taxon>
        <taxon>Endopterygota</taxon>
        <taxon>Hymenoptera</taxon>
        <taxon>Apocrita</taxon>
        <taxon>Aculeata</taxon>
        <taxon>Apoidea</taxon>
        <taxon>Anthophila</taxon>
        <taxon>Apidae</taxon>
        <taxon>Melipona</taxon>
    </lineage>
</organism>
<name>A0AA40G022_9HYME</name>
<protein>
    <submittedName>
        <fullName evidence="2">Uncharacterized protein</fullName>
    </submittedName>
</protein>
<feature type="compositionally biased region" description="Polar residues" evidence="1">
    <location>
        <begin position="1"/>
        <end position="14"/>
    </location>
</feature>
<keyword evidence="3" id="KW-1185">Reference proteome</keyword>
<evidence type="ECO:0000313" key="3">
    <source>
        <dbReference type="Proteomes" id="UP001177670"/>
    </source>
</evidence>
<dbReference type="Proteomes" id="UP001177670">
    <property type="component" value="Unassembled WGS sequence"/>
</dbReference>
<sequence length="104" mass="11626">MNSREISSERNCPATSARGRDEQPRPAVEQRGGGPSNPASLFISSELFCIKAAQEAATVSEYDYFTWEWVLLHRSLAAIHGIRGEYLPPWKSGGKERRAERSSM</sequence>
<gene>
    <name evidence="2" type="ORF">K0M31_003544</name>
</gene>
<dbReference type="AlphaFoldDB" id="A0AA40G022"/>
<comment type="caution">
    <text evidence="2">The sequence shown here is derived from an EMBL/GenBank/DDBJ whole genome shotgun (WGS) entry which is preliminary data.</text>
</comment>
<proteinExistence type="predicted"/>
<dbReference type="EMBL" id="JAHYIQ010000011">
    <property type="protein sequence ID" value="KAK1128056.1"/>
    <property type="molecule type" value="Genomic_DNA"/>
</dbReference>
<evidence type="ECO:0000256" key="1">
    <source>
        <dbReference type="SAM" id="MobiDB-lite"/>
    </source>
</evidence>
<feature type="region of interest" description="Disordered" evidence="1">
    <location>
        <begin position="1"/>
        <end position="37"/>
    </location>
</feature>